<protein>
    <submittedName>
        <fullName evidence="1">Uncharacterized protein</fullName>
    </submittedName>
</protein>
<evidence type="ECO:0000313" key="2">
    <source>
        <dbReference type="Proteomes" id="UP001062846"/>
    </source>
</evidence>
<dbReference type="Proteomes" id="UP001062846">
    <property type="component" value="Chromosome 11"/>
</dbReference>
<accession>A0ACC0LQH4</accession>
<evidence type="ECO:0000313" key="1">
    <source>
        <dbReference type="EMBL" id="KAI8530599.1"/>
    </source>
</evidence>
<sequence>MVGVTPREEKLRENKLRWFGHVYCRHGDTIVKRADRRALGSNATGRGIPKLTLNAVVSKDMCLMGLSDVET</sequence>
<reference evidence="1" key="1">
    <citation type="submission" date="2022-02" db="EMBL/GenBank/DDBJ databases">
        <title>Plant Genome Project.</title>
        <authorList>
            <person name="Zhang R.-G."/>
        </authorList>
    </citation>
    <scope>NUCLEOTIDE SEQUENCE</scope>
    <source>
        <strain evidence="1">AT1</strain>
    </source>
</reference>
<keyword evidence="2" id="KW-1185">Reference proteome</keyword>
<name>A0ACC0LQH4_RHOML</name>
<dbReference type="EMBL" id="CM046398">
    <property type="protein sequence ID" value="KAI8530599.1"/>
    <property type="molecule type" value="Genomic_DNA"/>
</dbReference>
<proteinExistence type="predicted"/>
<gene>
    <name evidence="1" type="ORF">RHMOL_Rhmol11G0071800</name>
</gene>
<comment type="caution">
    <text evidence="1">The sequence shown here is derived from an EMBL/GenBank/DDBJ whole genome shotgun (WGS) entry which is preliminary data.</text>
</comment>
<organism evidence="1 2">
    <name type="scientific">Rhododendron molle</name>
    <name type="common">Chinese azalea</name>
    <name type="synonym">Azalea mollis</name>
    <dbReference type="NCBI Taxonomy" id="49168"/>
    <lineage>
        <taxon>Eukaryota</taxon>
        <taxon>Viridiplantae</taxon>
        <taxon>Streptophyta</taxon>
        <taxon>Embryophyta</taxon>
        <taxon>Tracheophyta</taxon>
        <taxon>Spermatophyta</taxon>
        <taxon>Magnoliopsida</taxon>
        <taxon>eudicotyledons</taxon>
        <taxon>Gunneridae</taxon>
        <taxon>Pentapetalae</taxon>
        <taxon>asterids</taxon>
        <taxon>Ericales</taxon>
        <taxon>Ericaceae</taxon>
        <taxon>Ericoideae</taxon>
        <taxon>Rhodoreae</taxon>
        <taxon>Rhododendron</taxon>
    </lineage>
</organism>